<dbReference type="OrthoDB" id="5849529at2759"/>
<sequence>MMNYKQRGERLNPKAKQLLRRRGEVKREPAATHLKKVVINKACRAAMKESLREHRKNKLLSTAAQRKSLKRCRRELSDYSAVTTCLKEDKQGIPKTTRTDMGRIATDFYTNLYRSTTVVPRRPSPTEEKPPSTLVSEVRIAIQSLKKGTAPGHYSGLA</sequence>
<dbReference type="AlphaFoldDB" id="A0A0C2GHD8"/>
<protein>
    <submittedName>
        <fullName evidence="2">Uncharacterized protein</fullName>
    </submittedName>
</protein>
<feature type="region of interest" description="Disordered" evidence="1">
    <location>
        <begin position="1"/>
        <end position="26"/>
    </location>
</feature>
<evidence type="ECO:0000313" key="3">
    <source>
        <dbReference type="Proteomes" id="UP000054047"/>
    </source>
</evidence>
<organism evidence="2 3">
    <name type="scientific">Ancylostoma duodenale</name>
    <dbReference type="NCBI Taxonomy" id="51022"/>
    <lineage>
        <taxon>Eukaryota</taxon>
        <taxon>Metazoa</taxon>
        <taxon>Ecdysozoa</taxon>
        <taxon>Nematoda</taxon>
        <taxon>Chromadorea</taxon>
        <taxon>Rhabditida</taxon>
        <taxon>Rhabditina</taxon>
        <taxon>Rhabditomorpha</taxon>
        <taxon>Strongyloidea</taxon>
        <taxon>Ancylostomatidae</taxon>
        <taxon>Ancylostomatinae</taxon>
        <taxon>Ancylostoma</taxon>
    </lineage>
</organism>
<reference evidence="2 3" key="1">
    <citation type="submission" date="2013-12" db="EMBL/GenBank/DDBJ databases">
        <title>Draft genome of the parsitic nematode Ancylostoma duodenale.</title>
        <authorList>
            <person name="Mitreva M."/>
        </authorList>
    </citation>
    <scope>NUCLEOTIDE SEQUENCE [LARGE SCALE GENOMIC DNA]</scope>
    <source>
        <strain evidence="2 3">Zhejiang</strain>
    </source>
</reference>
<evidence type="ECO:0000256" key="1">
    <source>
        <dbReference type="SAM" id="MobiDB-lite"/>
    </source>
</evidence>
<evidence type="ECO:0000313" key="2">
    <source>
        <dbReference type="EMBL" id="KIH60610.1"/>
    </source>
</evidence>
<gene>
    <name evidence="2" type="ORF">ANCDUO_09130</name>
</gene>
<feature type="compositionally biased region" description="Basic and acidic residues" evidence="1">
    <location>
        <begin position="1"/>
        <end position="12"/>
    </location>
</feature>
<proteinExistence type="predicted"/>
<accession>A0A0C2GHD8</accession>
<dbReference type="EMBL" id="KN730811">
    <property type="protein sequence ID" value="KIH60610.1"/>
    <property type="molecule type" value="Genomic_DNA"/>
</dbReference>
<keyword evidence="3" id="KW-1185">Reference proteome</keyword>
<name>A0A0C2GHD8_9BILA</name>
<dbReference type="Proteomes" id="UP000054047">
    <property type="component" value="Unassembled WGS sequence"/>
</dbReference>